<dbReference type="EMBL" id="JAEHOH010000013">
    <property type="protein sequence ID" value="MBK0419423.1"/>
    <property type="molecule type" value="Genomic_DNA"/>
</dbReference>
<dbReference type="RefSeq" id="WP_200115564.1">
    <property type="nucleotide sequence ID" value="NZ_JAEHOH010000013.1"/>
</dbReference>
<evidence type="ECO:0000259" key="1">
    <source>
        <dbReference type="PROSITE" id="PS51502"/>
    </source>
</evidence>
<dbReference type="AlphaFoldDB" id="A0A934Q821"/>
<keyword evidence="3" id="KW-1185">Reference proteome</keyword>
<dbReference type="Pfam" id="PF07876">
    <property type="entry name" value="Dabb"/>
    <property type="match status" value="1"/>
</dbReference>
<dbReference type="InterPro" id="IPR011008">
    <property type="entry name" value="Dimeric_a/b-barrel"/>
</dbReference>
<dbReference type="SUPFAM" id="SSF54909">
    <property type="entry name" value="Dimeric alpha+beta barrel"/>
    <property type="match status" value="1"/>
</dbReference>
<dbReference type="InterPro" id="IPR013097">
    <property type="entry name" value="Dabb"/>
</dbReference>
<proteinExistence type="predicted"/>
<organism evidence="2 3">
    <name type="scientific">Leucobacter chromiisoli</name>
    <dbReference type="NCBI Taxonomy" id="2796471"/>
    <lineage>
        <taxon>Bacteria</taxon>
        <taxon>Bacillati</taxon>
        <taxon>Actinomycetota</taxon>
        <taxon>Actinomycetes</taxon>
        <taxon>Micrococcales</taxon>
        <taxon>Microbacteriaceae</taxon>
        <taxon>Leucobacter</taxon>
    </lineage>
</organism>
<protein>
    <submittedName>
        <fullName evidence="2">Dabb family protein</fullName>
    </submittedName>
</protein>
<accession>A0A934Q821</accession>
<gene>
    <name evidence="2" type="ORF">JD276_10300</name>
</gene>
<name>A0A934Q821_9MICO</name>
<feature type="domain" description="Stress-response A/B barrel" evidence="1">
    <location>
        <begin position="3"/>
        <end position="98"/>
    </location>
</feature>
<comment type="caution">
    <text evidence="2">The sequence shown here is derived from an EMBL/GenBank/DDBJ whole genome shotgun (WGS) entry which is preliminary data.</text>
</comment>
<dbReference type="PROSITE" id="PS51502">
    <property type="entry name" value="S_R_A_B_BARREL"/>
    <property type="match status" value="1"/>
</dbReference>
<dbReference type="PANTHER" id="PTHR37832">
    <property type="entry name" value="BLL2683 PROTEIN"/>
    <property type="match status" value="1"/>
</dbReference>
<reference evidence="2" key="1">
    <citation type="submission" date="2020-12" db="EMBL/GenBank/DDBJ databases">
        <title>Leucobacter sp. CAS1, isolated from Chromium sludge.</title>
        <authorList>
            <person name="Xu Z."/>
        </authorList>
    </citation>
    <scope>NUCLEOTIDE SEQUENCE</scope>
    <source>
        <strain evidence="2">CSA1</strain>
    </source>
</reference>
<dbReference type="Gene3D" id="3.30.70.100">
    <property type="match status" value="1"/>
</dbReference>
<dbReference type="Proteomes" id="UP000608530">
    <property type="component" value="Unassembled WGS sequence"/>
</dbReference>
<dbReference type="SMART" id="SM00886">
    <property type="entry name" value="Dabb"/>
    <property type="match status" value="1"/>
</dbReference>
<sequence>MTLHHIVTWKLSGETVSDRDAQAAEIIAALAPLAETVPSVRSLSVHRNEINHDENWDVTLVSTFADADGLAAYAVHPEHVAAAAVIKRHAVARAGNDFTI</sequence>
<dbReference type="PANTHER" id="PTHR37832:SF1">
    <property type="entry name" value="STRESS-RESPONSE A_B BARREL DOMAIN-CONTAINING PROTEIN"/>
    <property type="match status" value="1"/>
</dbReference>
<evidence type="ECO:0000313" key="3">
    <source>
        <dbReference type="Proteomes" id="UP000608530"/>
    </source>
</evidence>
<evidence type="ECO:0000313" key="2">
    <source>
        <dbReference type="EMBL" id="MBK0419423.1"/>
    </source>
</evidence>